<dbReference type="RefSeq" id="XP_031063084.1">
    <property type="nucleotide sequence ID" value="XM_031207551.1"/>
</dbReference>
<dbReference type="RefSeq" id="XP_031063083.1">
    <property type="nucleotide sequence ID" value="XM_031207550.1"/>
</dbReference>
<name>X0JI86_FUSO5</name>
<dbReference type="GeneID" id="42033019"/>
<dbReference type="EMBL" id="JH658282">
    <property type="protein sequence ID" value="EXM00994.1"/>
    <property type="molecule type" value="Genomic_DNA"/>
</dbReference>
<dbReference type="HOGENOM" id="CLU_2223404_0_0_1"/>
<proteinExistence type="predicted"/>
<dbReference type="Proteomes" id="UP000030685">
    <property type="component" value="Unassembled WGS sequence"/>
</dbReference>
<evidence type="ECO:0000256" key="1">
    <source>
        <dbReference type="SAM" id="MobiDB-lite"/>
    </source>
</evidence>
<dbReference type="EMBL" id="JH658282">
    <property type="protein sequence ID" value="EXM00995.1"/>
    <property type="molecule type" value="Genomic_DNA"/>
</dbReference>
<dbReference type="VEuPathDB" id="FungiDB:FOIG_07844"/>
<evidence type="ECO:0000313" key="2">
    <source>
        <dbReference type="EMBL" id="EXM00994.1"/>
    </source>
</evidence>
<reference evidence="2" key="2">
    <citation type="submission" date="2012-05" db="EMBL/GenBank/DDBJ databases">
        <title>The Genome Annotation of Fusarium oxysporum II5.</title>
        <authorList>
            <consortium name="The Broad Institute Genomics Platform"/>
            <person name="Ma L.-J."/>
            <person name="Corby-Kistler H."/>
            <person name="Broz K."/>
            <person name="Gale L.R."/>
            <person name="Jonkers W."/>
            <person name="O'Donnell K."/>
            <person name="Ploetz R."/>
            <person name="Steinberg C."/>
            <person name="Schwartz D.C."/>
            <person name="VanEtten H."/>
            <person name="Zhou S."/>
            <person name="Young S.K."/>
            <person name="Zeng Q."/>
            <person name="Gargeya S."/>
            <person name="Fitzgerald M."/>
            <person name="Abouelleil A."/>
            <person name="Alvarado L."/>
            <person name="Chapman S.B."/>
            <person name="Gainer-Dewar J."/>
            <person name="Goldberg J."/>
            <person name="Griggs A."/>
            <person name="Gujja S."/>
            <person name="Hansen M."/>
            <person name="Howarth C."/>
            <person name="Imamovic A."/>
            <person name="Ireland A."/>
            <person name="Larimer J."/>
            <person name="McCowan C."/>
            <person name="Murphy C."/>
            <person name="Pearson M."/>
            <person name="Poon T.W."/>
            <person name="Priest M."/>
            <person name="Roberts A."/>
            <person name="Saif S."/>
            <person name="Shea T."/>
            <person name="Sykes S."/>
            <person name="Wortman J."/>
            <person name="Nusbaum C."/>
            <person name="Birren B."/>
        </authorList>
    </citation>
    <scope>NUCLEOTIDE SEQUENCE</scope>
    <source>
        <strain evidence="2">54006</strain>
    </source>
</reference>
<accession>X0JI86</accession>
<reference evidence="2" key="1">
    <citation type="submission" date="2011-11" db="EMBL/GenBank/DDBJ databases">
        <title>The Genome Sequence of Fusarium oxysporum II5.</title>
        <authorList>
            <consortium name="The Broad Institute Genome Sequencing Platform"/>
            <person name="Ma L.-J."/>
            <person name="Gale L.R."/>
            <person name="Schwartz D.C."/>
            <person name="Zhou S."/>
            <person name="Corby-Kistler H."/>
            <person name="Young S.K."/>
            <person name="Zeng Q."/>
            <person name="Gargeya S."/>
            <person name="Fitzgerald M."/>
            <person name="Haas B."/>
            <person name="Abouelleil A."/>
            <person name="Alvarado L."/>
            <person name="Arachchi H.M."/>
            <person name="Berlin A."/>
            <person name="Brown A."/>
            <person name="Chapman S.B."/>
            <person name="Chen Z."/>
            <person name="Dunbar C."/>
            <person name="Freedman E."/>
            <person name="Gearin G."/>
            <person name="Goldberg J."/>
            <person name="Griggs A."/>
            <person name="Gujja S."/>
            <person name="Heiman D."/>
            <person name="Howarth C."/>
            <person name="Larson L."/>
            <person name="Lui A."/>
            <person name="MacDonald P.J.P."/>
            <person name="Montmayeur A."/>
            <person name="Murphy C."/>
            <person name="Neiman D."/>
            <person name="Pearson M."/>
            <person name="Priest M."/>
            <person name="Roberts A."/>
            <person name="Saif S."/>
            <person name="Shea T."/>
            <person name="Shenoy N."/>
            <person name="Sisk P."/>
            <person name="Stolte C."/>
            <person name="Sykes S."/>
            <person name="Wortman J."/>
            <person name="Nusbaum C."/>
            <person name="Birren B."/>
        </authorList>
    </citation>
    <scope>NUCLEOTIDE SEQUENCE [LARGE SCALE GENOMIC DNA]</scope>
    <source>
        <strain evidence="2">54006</strain>
    </source>
</reference>
<organism evidence="2">
    <name type="scientific">Fusarium odoratissimum (strain NRRL 54006)</name>
    <dbReference type="NCBI Taxonomy" id="1089451"/>
    <lineage>
        <taxon>Eukaryota</taxon>
        <taxon>Fungi</taxon>
        <taxon>Dikarya</taxon>
        <taxon>Ascomycota</taxon>
        <taxon>Pezizomycotina</taxon>
        <taxon>Sordariomycetes</taxon>
        <taxon>Hypocreomycetidae</taxon>
        <taxon>Hypocreales</taxon>
        <taxon>Nectriaceae</taxon>
        <taxon>Fusarium</taxon>
        <taxon>Fusarium oxysporum species complex</taxon>
        <taxon>Fusarium oxysporum f. sp. cubense (strain race 4)</taxon>
    </lineage>
</organism>
<dbReference type="AlphaFoldDB" id="X0JI86"/>
<gene>
    <name evidence="2" type="ORF">FOIG_07844</name>
</gene>
<feature type="region of interest" description="Disordered" evidence="1">
    <location>
        <begin position="1"/>
        <end position="33"/>
    </location>
</feature>
<protein>
    <submittedName>
        <fullName evidence="2">Uncharacterized protein</fullName>
    </submittedName>
</protein>
<sequence length="106" mass="11719">MPMRLSPAPGMEGREKAKKKQQQQKNTLLVRGRDPQARGAAVWLVGMRSISQRTHTCTCRNGFFPCELVLGKLVANLSAIQTIKVAEERDQSLLRGGTSDMGGYLF</sequence>